<keyword evidence="1" id="KW-0812">Transmembrane</keyword>
<dbReference type="AlphaFoldDB" id="A0A9P5ZCH8"/>
<gene>
    <name evidence="2" type="ORF">BDN70DRAFT_989196</name>
</gene>
<dbReference type="SUPFAM" id="SSF56112">
    <property type="entry name" value="Protein kinase-like (PK-like)"/>
    <property type="match status" value="1"/>
</dbReference>
<name>A0A9P5ZCH8_9AGAR</name>
<keyword evidence="1" id="KW-1133">Transmembrane helix</keyword>
<dbReference type="Proteomes" id="UP000807469">
    <property type="component" value="Unassembled WGS sequence"/>
</dbReference>
<reference evidence="2" key="1">
    <citation type="submission" date="2020-11" db="EMBL/GenBank/DDBJ databases">
        <authorList>
            <consortium name="DOE Joint Genome Institute"/>
            <person name="Ahrendt S."/>
            <person name="Riley R."/>
            <person name="Andreopoulos W."/>
            <person name="Labutti K."/>
            <person name="Pangilinan J."/>
            <person name="Ruiz-Duenas F.J."/>
            <person name="Barrasa J.M."/>
            <person name="Sanchez-Garcia M."/>
            <person name="Camarero S."/>
            <person name="Miyauchi S."/>
            <person name="Serrano A."/>
            <person name="Linde D."/>
            <person name="Babiker R."/>
            <person name="Drula E."/>
            <person name="Ayuso-Fernandez I."/>
            <person name="Pacheco R."/>
            <person name="Padilla G."/>
            <person name="Ferreira P."/>
            <person name="Barriuso J."/>
            <person name="Kellner H."/>
            <person name="Castanera R."/>
            <person name="Alfaro M."/>
            <person name="Ramirez L."/>
            <person name="Pisabarro A.G."/>
            <person name="Kuo A."/>
            <person name="Tritt A."/>
            <person name="Lipzen A."/>
            <person name="He G."/>
            <person name="Yan M."/>
            <person name="Ng V."/>
            <person name="Cullen D."/>
            <person name="Martin F."/>
            <person name="Rosso M.-N."/>
            <person name="Henrissat B."/>
            <person name="Hibbett D."/>
            <person name="Martinez A.T."/>
            <person name="Grigoriev I.V."/>
        </authorList>
    </citation>
    <scope>NUCLEOTIDE SEQUENCE</scope>
    <source>
        <strain evidence="2">CIRM-BRFM 674</strain>
    </source>
</reference>
<accession>A0A9P5ZCH8</accession>
<evidence type="ECO:0000313" key="3">
    <source>
        <dbReference type="Proteomes" id="UP000807469"/>
    </source>
</evidence>
<evidence type="ECO:0000313" key="2">
    <source>
        <dbReference type="EMBL" id="KAF9484922.1"/>
    </source>
</evidence>
<proteinExistence type="predicted"/>
<organism evidence="2 3">
    <name type="scientific">Pholiota conissans</name>
    <dbReference type="NCBI Taxonomy" id="109636"/>
    <lineage>
        <taxon>Eukaryota</taxon>
        <taxon>Fungi</taxon>
        <taxon>Dikarya</taxon>
        <taxon>Basidiomycota</taxon>
        <taxon>Agaricomycotina</taxon>
        <taxon>Agaricomycetes</taxon>
        <taxon>Agaricomycetidae</taxon>
        <taxon>Agaricales</taxon>
        <taxon>Agaricineae</taxon>
        <taxon>Strophariaceae</taxon>
        <taxon>Pholiota</taxon>
    </lineage>
</organism>
<dbReference type="InterPro" id="IPR011009">
    <property type="entry name" value="Kinase-like_dom_sf"/>
</dbReference>
<evidence type="ECO:0000256" key="1">
    <source>
        <dbReference type="SAM" id="Phobius"/>
    </source>
</evidence>
<dbReference type="OrthoDB" id="4062651at2759"/>
<protein>
    <submittedName>
        <fullName evidence="2">Uncharacterized protein</fullName>
    </submittedName>
</protein>
<sequence>MGESFVYDKGRSEMFNECVKELFAGWRGQITIKPETEKGGTIGSTSQIHHRQRSGYTLLIQEDKLEQGSGGDAYLQASRGYQLLIASYKEDSAAEDKTSTFLAMGAPMFIICVIGPMLVVAGAFYDGNACVIEPLGSPSWMLEDATGCLQSSLALALNALDAGLRELQSFQATVDEPQVIRHQPGVHRVYRSFQSLGDNLYDSSTILSQARPLSLSTRHPYFASQIAETKPVLLKMVAGAYGECVHQTLAESGYAPTLYGFYKEENLPTLYVFKYLKGGWMTLFDFKARAADVSLKTYLSDIRSALDTILDCLEHEKLVHGDMRTNNIMIQVGEGGEPVTSPTNKTKIALKVVDFDWAGKAGYVRYPPCRNNEIEDVKWPAAIGEPIKVGHDRQVVDSWWGAFVTNSKEIESIP</sequence>
<keyword evidence="3" id="KW-1185">Reference proteome</keyword>
<feature type="transmembrane region" description="Helical" evidence="1">
    <location>
        <begin position="101"/>
        <end position="125"/>
    </location>
</feature>
<dbReference type="EMBL" id="MU155139">
    <property type="protein sequence ID" value="KAF9484922.1"/>
    <property type="molecule type" value="Genomic_DNA"/>
</dbReference>
<keyword evidence="1" id="KW-0472">Membrane</keyword>
<comment type="caution">
    <text evidence="2">The sequence shown here is derived from an EMBL/GenBank/DDBJ whole genome shotgun (WGS) entry which is preliminary data.</text>
</comment>